<dbReference type="AlphaFoldDB" id="A0A814GQ95"/>
<dbReference type="InterPro" id="IPR050408">
    <property type="entry name" value="HGPRT"/>
</dbReference>
<organism evidence="1 2">
    <name type="scientific">Brachionus calyciflorus</name>
    <dbReference type="NCBI Taxonomy" id="104777"/>
    <lineage>
        <taxon>Eukaryota</taxon>
        <taxon>Metazoa</taxon>
        <taxon>Spiralia</taxon>
        <taxon>Gnathifera</taxon>
        <taxon>Rotifera</taxon>
        <taxon>Eurotatoria</taxon>
        <taxon>Monogononta</taxon>
        <taxon>Pseudotrocha</taxon>
        <taxon>Ploima</taxon>
        <taxon>Brachionidae</taxon>
        <taxon>Brachionus</taxon>
    </lineage>
</organism>
<evidence type="ECO:0000313" key="2">
    <source>
        <dbReference type="Proteomes" id="UP000663879"/>
    </source>
</evidence>
<dbReference type="PANTHER" id="PTHR43340:SF1">
    <property type="entry name" value="HYPOXANTHINE PHOSPHORIBOSYLTRANSFERASE"/>
    <property type="match status" value="1"/>
</dbReference>
<dbReference type="Proteomes" id="UP000663879">
    <property type="component" value="Unassembled WGS sequence"/>
</dbReference>
<name>A0A814GQ95_9BILA</name>
<dbReference type="GO" id="GO:0046100">
    <property type="term" value="P:hypoxanthine metabolic process"/>
    <property type="evidence" value="ECO:0007669"/>
    <property type="project" value="TreeGrafter"/>
</dbReference>
<dbReference type="OrthoDB" id="9449045at2759"/>
<dbReference type="GO" id="GO:0005829">
    <property type="term" value="C:cytosol"/>
    <property type="evidence" value="ECO:0007669"/>
    <property type="project" value="TreeGrafter"/>
</dbReference>
<reference evidence="1" key="1">
    <citation type="submission" date="2021-02" db="EMBL/GenBank/DDBJ databases">
        <authorList>
            <person name="Nowell W R."/>
        </authorList>
    </citation>
    <scope>NUCLEOTIDE SEQUENCE</scope>
    <source>
        <strain evidence="1">Ploen Becks lab</strain>
    </source>
</reference>
<dbReference type="SUPFAM" id="SSF53271">
    <property type="entry name" value="PRTase-like"/>
    <property type="match status" value="1"/>
</dbReference>
<dbReference type="GO" id="GO:0004422">
    <property type="term" value="F:hypoxanthine phosphoribosyltransferase activity"/>
    <property type="evidence" value="ECO:0007669"/>
    <property type="project" value="TreeGrafter"/>
</dbReference>
<dbReference type="Gene3D" id="3.40.50.2020">
    <property type="match status" value="1"/>
</dbReference>
<feature type="non-terminal residue" evidence="1">
    <location>
        <position position="1"/>
    </location>
</feature>
<proteinExistence type="predicted"/>
<comment type="caution">
    <text evidence="1">The sequence shown here is derived from an EMBL/GenBank/DDBJ whole genome shotgun (WGS) entry which is preliminary data.</text>
</comment>
<dbReference type="EMBL" id="CAJNOC010003837">
    <property type="protein sequence ID" value="CAF0999701.1"/>
    <property type="molecule type" value="Genomic_DNA"/>
</dbReference>
<gene>
    <name evidence="1" type="ORF">OXX778_LOCUS16341</name>
</gene>
<sequence>LLIKRGVQSEKEYPDYVGFEIPNKYVIGYALGLNEHFRDLNHICLIKQSSLEKYRKNLTFEKQ</sequence>
<accession>A0A814GQ95</accession>
<dbReference type="GO" id="GO:0006178">
    <property type="term" value="P:guanine salvage"/>
    <property type="evidence" value="ECO:0007669"/>
    <property type="project" value="TreeGrafter"/>
</dbReference>
<evidence type="ECO:0000313" key="1">
    <source>
        <dbReference type="EMBL" id="CAF0999701.1"/>
    </source>
</evidence>
<dbReference type="GO" id="GO:0032263">
    <property type="term" value="P:GMP salvage"/>
    <property type="evidence" value="ECO:0007669"/>
    <property type="project" value="TreeGrafter"/>
</dbReference>
<dbReference type="InterPro" id="IPR029057">
    <property type="entry name" value="PRTase-like"/>
</dbReference>
<dbReference type="GO" id="GO:0000287">
    <property type="term" value="F:magnesium ion binding"/>
    <property type="evidence" value="ECO:0007669"/>
    <property type="project" value="TreeGrafter"/>
</dbReference>
<dbReference type="PANTHER" id="PTHR43340">
    <property type="entry name" value="HYPOXANTHINE-GUANINE PHOSPHORIBOSYLTRANSFERASE"/>
    <property type="match status" value="1"/>
</dbReference>
<keyword evidence="2" id="KW-1185">Reference proteome</keyword>
<evidence type="ECO:0008006" key="3">
    <source>
        <dbReference type="Google" id="ProtNLM"/>
    </source>
</evidence>
<dbReference type="GO" id="GO:0032264">
    <property type="term" value="P:IMP salvage"/>
    <property type="evidence" value="ECO:0007669"/>
    <property type="project" value="TreeGrafter"/>
</dbReference>
<protein>
    <recommendedName>
        <fullName evidence="3">Hypoxanthine phosphoribosyltransferase</fullName>
    </recommendedName>
</protein>